<evidence type="ECO:0000313" key="1">
    <source>
        <dbReference type="EMBL" id="CAG8658347.1"/>
    </source>
</evidence>
<sequence>SLFKNTKGSQSTQSQKLIEASTLRSIVTTKVLPAAYEFPVRNLQVEIALLEDNIAKVSAIRNAKDAARAAQDELLPVMEDVR</sequence>
<dbReference type="Proteomes" id="UP000789572">
    <property type="component" value="Unassembled WGS sequence"/>
</dbReference>
<name>A0A9N9H5K9_9GLOM</name>
<comment type="caution">
    <text evidence="1">The sequence shown here is derived from an EMBL/GenBank/DDBJ whole genome shotgun (WGS) entry which is preliminary data.</text>
</comment>
<feature type="non-terminal residue" evidence="1">
    <location>
        <position position="1"/>
    </location>
</feature>
<proteinExistence type="predicted"/>
<keyword evidence="2" id="KW-1185">Reference proteome</keyword>
<feature type="non-terminal residue" evidence="1">
    <location>
        <position position="82"/>
    </location>
</feature>
<dbReference type="EMBL" id="CAJVPJ010005074">
    <property type="protein sequence ID" value="CAG8658347.1"/>
    <property type="molecule type" value="Genomic_DNA"/>
</dbReference>
<evidence type="ECO:0000313" key="2">
    <source>
        <dbReference type="Proteomes" id="UP000789572"/>
    </source>
</evidence>
<protein>
    <submittedName>
        <fullName evidence="1">3438_t:CDS:1</fullName>
    </submittedName>
</protein>
<dbReference type="AlphaFoldDB" id="A0A9N9H5K9"/>
<organism evidence="1 2">
    <name type="scientific">Paraglomus occultum</name>
    <dbReference type="NCBI Taxonomy" id="144539"/>
    <lineage>
        <taxon>Eukaryota</taxon>
        <taxon>Fungi</taxon>
        <taxon>Fungi incertae sedis</taxon>
        <taxon>Mucoromycota</taxon>
        <taxon>Glomeromycotina</taxon>
        <taxon>Glomeromycetes</taxon>
        <taxon>Paraglomerales</taxon>
        <taxon>Paraglomeraceae</taxon>
        <taxon>Paraglomus</taxon>
    </lineage>
</organism>
<accession>A0A9N9H5K9</accession>
<gene>
    <name evidence="1" type="ORF">POCULU_LOCUS10324</name>
</gene>
<reference evidence="1" key="1">
    <citation type="submission" date="2021-06" db="EMBL/GenBank/DDBJ databases">
        <authorList>
            <person name="Kallberg Y."/>
            <person name="Tangrot J."/>
            <person name="Rosling A."/>
        </authorList>
    </citation>
    <scope>NUCLEOTIDE SEQUENCE</scope>
    <source>
        <strain evidence="1">IA702</strain>
    </source>
</reference>